<sequence length="442" mass="48389">MTFADYERVRLVWTDLNGVARGISLPPVEFEAAVEEGVGFANGVAELTLEPGLLDDPRYGAEGGDMMAVADPDSLREVSWADDTAAVFTDLTDVDGTPFDLCSRGALRRVIEDLRSEGLCPLAGVEAEFSTLVPDGDGGWEPSNTRCSYDMDALDMAADVTREWEAAMEAADASVLGIHQESQPGQFEVNIEYDDALTTADNLMFFRHAAKAIARDRNMKASFMPRPYSGEDANGLHFHLSLWDTDLEANLFASDTGDLQFPAGKHPDDESGLSDTARHFVGGLLDHMQALTAICAPTVNSYRRLLPGIWAPVNVAWGPDNRSTVLRVPPELGPATRIEHRVPDSACNPYLGLAATFAAGLDGIRNETDPGAPTLGNAYEEDYESLPRTLWAALAELEADDVLVSALGEPLVEEFLKIKRDEFDRYMDSVTDWERAEYRDEF</sequence>
<comment type="caution">
    <text evidence="8">The sequence shown here is derived from an EMBL/GenBank/DDBJ whole genome shotgun (WGS) entry which is preliminary data.</text>
</comment>
<keyword evidence="1 8" id="KW-0436">Ligase</keyword>
<dbReference type="InterPro" id="IPR008146">
    <property type="entry name" value="Gln_synth_cat_dom"/>
</dbReference>
<dbReference type="EC" id="6.3.1.-" evidence="8"/>
<reference evidence="8 9" key="1">
    <citation type="journal article" date="2019" name="Int. J. Syst. Evol. Microbiol.">
        <title>The Global Catalogue of Microorganisms (GCM) 10K type strain sequencing project: providing services to taxonomists for standard genome sequencing and annotation.</title>
        <authorList>
            <consortium name="The Broad Institute Genomics Platform"/>
            <consortium name="The Broad Institute Genome Sequencing Center for Infectious Disease"/>
            <person name="Wu L."/>
            <person name="Ma J."/>
        </authorList>
    </citation>
    <scope>NUCLEOTIDE SEQUENCE [LARGE SCALE GENOMIC DNA]</scope>
    <source>
        <strain evidence="8 9">GX21</strain>
    </source>
</reference>
<gene>
    <name evidence="8" type="ORF">ACFQKE_02970</name>
</gene>
<evidence type="ECO:0000256" key="1">
    <source>
        <dbReference type="ARBA" id="ARBA00022598"/>
    </source>
</evidence>
<evidence type="ECO:0000313" key="9">
    <source>
        <dbReference type="Proteomes" id="UP001596434"/>
    </source>
</evidence>
<keyword evidence="2" id="KW-0547">Nucleotide-binding</keyword>
<dbReference type="SMART" id="SM01230">
    <property type="entry name" value="Gln-synt_C"/>
    <property type="match status" value="1"/>
</dbReference>
<dbReference type="GeneID" id="96952579"/>
<dbReference type="InterPro" id="IPR014746">
    <property type="entry name" value="Gln_synth/guanido_kin_cat_dom"/>
</dbReference>
<dbReference type="InterPro" id="IPR036651">
    <property type="entry name" value="Gln_synt_N_sf"/>
</dbReference>
<dbReference type="Proteomes" id="UP001596434">
    <property type="component" value="Unassembled WGS sequence"/>
</dbReference>
<accession>A0ABD5ZUT1</accession>
<name>A0ABD5ZUT1_9EURY</name>
<organism evidence="8 9">
    <name type="scientific">Haloplanus litoreus</name>
    <dbReference type="NCBI Taxonomy" id="767515"/>
    <lineage>
        <taxon>Archaea</taxon>
        <taxon>Methanobacteriati</taxon>
        <taxon>Methanobacteriota</taxon>
        <taxon>Stenosarchaea group</taxon>
        <taxon>Halobacteria</taxon>
        <taxon>Halobacteriales</taxon>
        <taxon>Haloferacaceae</taxon>
        <taxon>Haloplanus</taxon>
    </lineage>
</organism>
<dbReference type="PROSITE" id="PS51986">
    <property type="entry name" value="GS_BETA_GRASP"/>
    <property type="match status" value="1"/>
</dbReference>
<dbReference type="AlphaFoldDB" id="A0ABD5ZUT1"/>
<dbReference type="Pfam" id="PF16952">
    <property type="entry name" value="Gln-synt_N_2"/>
    <property type="match status" value="1"/>
</dbReference>
<dbReference type="PROSITE" id="PS51987">
    <property type="entry name" value="GS_CATALYTIC"/>
    <property type="match status" value="1"/>
</dbReference>
<comment type="similarity">
    <text evidence="4 5">Belongs to the glutamine synthetase family.</text>
</comment>
<protein>
    <submittedName>
        <fullName evidence="8">Glutamine synthetase family protein</fullName>
        <ecNumber evidence="8">6.3.1.-</ecNumber>
    </submittedName>
</protein>
<feature type="domain" description="GS beta-grasp" evidence="6">
    <location>
        <begin position="4"/>
        <end position="96"/>
    </location>
</feature>
<evidence type="ECO:0000259" key="7">
    <source>
        <dbReference type="PROSITE" id="PS51987"/>
    </source>
</evidence>
<evidence type="ECO:0000256" key="3">
    <source>
        <dbReference type="ARBA" id="ARBA00022840"/>
    </source>
</evidence>
<evidence type="ECO:0000256" key="4">
    <source>
        <dbReference type="PROSITE-ProRule" id="PRU01330"/>
    </source>
</evidence>
<evidence type="ECO:0000259" key="6">
    <source>
        <dbReference type="PROSITE" id="PS51986"/>
    </source>
</evidence>
<dbReference type="EMBL" id="JBHTAT010000001">
    <property type="protein sequence ID" value="MFC7254269.1"/>
    <property type="molecule type" value="Genomic_DNA"/>
</dbReference>
<dbReference type="SUPFAM" id="SSF55931">
    <property type="entry name" value="Glutamine synthetase/guanido kinase"/>
    <property type="match status" value="1"/>
</dbReference>
<proteinExistence type="inferred from homology"/>
<evidence type="ECO:0000256" key="2">
    <source>
        <dbReference type="ARBA" id="ARBA00022741"/>
    </source>
</evidence>
<dbReference type="InterPro" id="IPR008147">
    <property type="entry name" value="Gln_synt_N"/>
</dbReference>
<dbReference type="RefSeq" id="WP_379702469.1">
    <property type="nucleotide sequence ID" value="NZ_JBHTAT010000001.1"/>
</dbReference>
<evidence type="ECO:0000256" key="5">
    <source>
        <dbReference type="RuleBase" id="RU000384"/>
    </source>
</evidence>
<dbReference type="Gene3D" id="3.30.590.10">
    <property type="entry name" value="Glutamine synthetase/guanido kinase, catalytic domain"/>
    <property type="match status" value="1"/>
</dbReference>
<keyword evidence="3" id="KW-0067">ATP-binding</keyword>
<dbReference type="PANTHER" id="PTHR43785">
    <property type="entry name" value="GAMMA-GLUTAMYLPUTRESCINE SYNTHETASE"/>
    <property type="match status" value="1"/>
</dbReference>
<dbReference type="GO" id="GO:0016874">
    <property type="term" value="F:ligase activity"/>
    <property type="evidence" value="ECO:0007669"/>
    <property type="project" value="UniProtKB-KW"/>
</dbReference>
<dbReference type="Gene3D" id="3.10.20.70">
    <property type="entry name" value="Glutamine synthetase, N-terminal domain"/>
    <property type="match status" value="1"/>
</dbReference>
<dbReference type="SUPFAM" id="SSF54368">
    <property type="entry name" value="Glutamine synthetase, N-terminal domain"/>
    <property type="match status" value="1"/>
</dbReference>
<dbReference type="GO" id="GO:0005524">
    <property type="term" value="F:ATP binding"/>
    <property type="evidence" value="ECO:0007669"/>
    <property type="project" value="UniProtKB-KW"/>
</dbReference>
<feature type="domain" description="GS catalytic" evidence="7">
    <location>
        <begin position="103"/>
        <end position="442"/>
    </location>
</feature>
<keyword evidence="9" id="KW-1185">Reference proteome</keyword>
<evidence type="ECO:0000313" key="8">
    <source>
        <dbReference type="EMBL" id="MFC7254269.1"/>
    </source>
</evidence>
<dbReference type="PANTHER" id="PTHR43785:SF12">
    <property type="entry name" value="TYPE-1 GLUTAMINE SYNTHETASE 2"/>
    <property type="match status" value="1"/>
</dbReference>
<dbReference type="Pfam" id="PF00120">
    <property type="entry name" value="Gln-synt_C"/>
    <property type="match status" value="1"/>
</dbReference>